<evidence type="ECO:0000313" key="1">
    <source>
        <dbReference type="EMBL" id="GAI90741.1"/>
    </source>
</evidence>
<protein>
    <recommendedName>
        <fullName evidence="2">Short-chain dehydrogenase</fullName>
    </recommendedName>
</protein>
<dbReference type="AlphaFoldDB" id="X1THA2"/>
<feature type="non-terminal residue" evidence="1">
    <location>
        <position position="1"/>
    </location>
</feature>
<reference evidence="1" key="1">
    <citation type="journal article" date="2014" name="Front. Microbiol.">
        <title>High frequency of phylogenetically diverse reductive dehalogenase-homologous genes in deep subseafloor sedimentary metagenomes.</title>
        <authorList>
            <person name="Kawai M."/>
            <person name="Futagami T."/>
            <person name="Toyoda A."/>
            <person name="Takaki Y."/>
            <person name="Nishi S."/>
            <person name="Hori S."/>
            <person name="Arai W."/>
            <person name="Tsubouchi T."/>
            <person name="Morono Y."/>
            <person name="Uchiyama I."/>
            <person name="Ito T."/>
            <person name="Fujiyama A."/>
            <person name="Inagaki F."/>
            <person name="Takami H."/>
        </authorList>
    </citation>
    <scope>NUCLEOTIDE SEQUENCE</scope>
    <source>
        <strain evidence="1">Expedition CK06-06</strain>
    </source>
</reference>
<organism evidence="1">
    <name type="scientific">marine sediment metagenome</name>
    <dbReference type="NCBI Taxonomy" id="412755"/>
    <lineage>
        <taxon>unclassified sequences</taxon>
        <taxon>metagenomes</taxon>
        <taxon>ecological metagenomes</taxon>
    </lineage>
</organism>
<accession>X1THA2</accession>
<dbReference type="EMBL" id="BARW01021681">
    <property type="protein sequence ID" value="GAI90741.1"/>
    <property type="molecule type" value="Genomic_DNA"/>
</dbReference>
<name>X1THA2_9ZZZZ</name>
<proteinExistence type="predicted"/>
<gene>
    <name evidence="1" type="ORF">S12H4_36375</name>
</gene>
<sequence>LLPVLSTEDAARAIYAGIARGSRIVVKPFLLRPLFLLNALMPRLVAAQMRRASKQSA</sequence>
<evidence type="ECO:0008006" key="2">
    <source>
        <dbReference type="Google" id="ProtNLM"/>
    </source>
</evidence>
<comment type="caution">
    <text evidence="1">The sequence shown here is derived from an EMBL/GenBank/DDBJ whole genome shotgun (WGS) entry which is preliminary data.</text>
</comment>